<dbReference type="AlphaFoldDB" id="A0A5M6CFZ5"/>
<reference evidence="1 2" key="1">
    <citation type="submission" date="2019-09" db="EMBL/GenBank/DDBJ databases">
        <title>Genome sequence and assembly of Flavobacterium sp.</title>
        <authorList>
            <person name="Chhetri G."/>
        </authorList>
    </citation>
    <scope>NUCLEOTIDE SEQUENCE [LARGE SCALE GENOMIC DNA]</scope>
    <source>
        <strain evidence="1 2">SNL9</strain>
    </source>
</reference>
<dbReference type="Proteomes" id="UP000325141">
    <property type="component" value="Unassembled WGS sequence"/>
</dbReference>
<dbReference type="InterPro" id="IPR009097">
    <property type="entry name" value="Cyclic_Pdiesterase"/>
</dbReference>
<accession>A0A5M6CFZ5</accession>
<name>A0A5M6CFZ5_9FLAO</name>
<dbReference type="GO" id="GO:0016874">
    <property type="term" value="F:ligase activity"/>
    <property type="evidence" value="ECO:0007669"/>
    <property type="project" value="UniProtKB-KW"/>
</dbReference>
<dbReference type="Pfam" id="PF13563">
    <property type="entry name" value="2_5_RNA_ligase2"/>
    <property type="match status" value="1"/>
</dbReference>
<organism evidence="1 2">
    <name type="scientific">Paenimyroides baculatum</name>
    <dbReference type="NCBI Taxonomy" id="2608000"/>
    <lineage>
        <taxon>Bacteria</taxon>
        <taxon>Pseudomonadati</taxon>
        <taxon>Bacteroidota</taxon>
        <taxon>Flavobacteriia</taxon>
        <taxon>Flavobacteriales</taxon>
        <taxon>Flavobacteriaceae</taxon>
        <taxon>Paenimyroides</taxon>
    </lineage>
</organism>
<protein>
    <submittedName>
        <fullName evidence="1">2'-5' RNA ligase family protein</fullName>
    </submittedName>
</protein>
<gene>
    <name evidence="1" type="ORF">F0460_10305</name>
</gene>
<comment type="caution">
    <text evidence="1">The sequence shown here is derived from an EMBL/GenBank/DDBJ whole genome shotgun (WGS) entry which is preliminary data.</text>
</comment>
<evidence type="ECO:0000313" key="1">
    <source>
        <dbReference type="EMBL" id="KAA5534061.1"/>
    </source>
</evidence>
<dbReference type="SUPFAM" id="SSF55144">
    <property type="entry name" value="LigT-like"/>
    <property type="match status" value="1"/>
</dbReference>
<dbReference type="EMBL" id="VWSG01000007">
    <property type="protein sequence ID" value="KAA5534061.1"/>
    <property type="molecule type" value="Genomic_DNA"/>
</dbReference>
<dbReference type="Gene3D" id="3.90.1140.10">
    <property type="entry name" value="Cyclic phosphodiesterase"/>
    <property type="match status" value="1"/>
</dbReference>
<evidence type="ECO:0000313" key="2">
    <source>
        <dbReference type="Proteomes" id="UP000325141"/>
    </source>
</evidence>
<keyword evidence="2" id="KW-1185">Reference proteome</keyword>
<sequence length="195" mass="22831">MLLTIFEKNNEMNKYSVVFMPDLQTIEAVKQMKLLLADKIGWFNSKNSLAHFTIFEFFEDDLQEDKFCAQLDRIASEIKSFNMQCDAFDWFNNGAFYIKPNEVSATKMTELMKQVLKESTQIKKTITNTNPHLSISRRLSPEKLEITKQLFTKINLEFAVTNLTLRKFDENLKQFTVYKEFPLLGKPKEIQGSLF</sequence>
<keyword evidence="1" id="KW-0436">Ligase</keyword>
<proteinExistence type="predicted"/>